<accession>L0HI33</accession>
<proteinExistence type="predicted"/>
<evidence type="ECO:0000313" key="3">
    <source>
        <dbReference type="Proteomes" id="UP000010824"/>
    </source>
</evidence>
<dbReference type="EMBL" id="CP003167">
    <property type="protein sequence ID" value="AGB03446.1"/>
    <property type="molecule type" value="Genomic_DNA"/>
</dbReference>
<keyword evidence="1" id="KW-0812">Transmembrane</keyword>
<keyword evidence="1" id="KW-1133">Transmembrane helix</keyword>
<keyword evidence="1" id="KW-0472">Membrane</keyword>
<dbReference type="AlphaFoldDB" id="L0HI33"/>
<reference evidence="2 3" key="2">
    <citation type="journal article" date="2014" name="Genome Announc.">
        <title>Complete Genome Sequence of Methanoregula formicica SMSPT, a Mesophilic Hydrogenotrophic Methanogen Isolated from a Methanogenic Upflow Anaerobic Sludge Blanket Reactor.</title>
        <authorList>
            <person name="Yamamoto K."/>
            <person name="Tamaki H."/>
            <person name="Cadillo-Quiroz H."/>
            <person name="Imachi H."/>
            <person name="Kyrpides N."/>
            <person name="Woyke T."/>
            <person name="Goodwin L."/>
            <person name="Zinder S.H."/>
            <person name="Kamagata Y."/>
            <person name="Liu W.T."/>
        </authorList>
    </citation>
    <scope>NUCLEOTIDE SEQUENCE [LARGE SCALE GENOMIC DNA]</scope>
    <source>
        <strain evidence="3">DSM 22288 / NBRC 105244 / SMSP</strain>
    </source>
</reference>
<dbReference type="Proteomes" id="UP000010824">
    <property type="component" value="Chromosome"/>
</dbReference>
<keyword evidence="3" id="KW-1185">Reference proteome</keyword>
<sequence precursor="true">MKMNVKALSAPLVEGSIYGLIVVILLIAFHTPIAFAIVVGIIIGAIAVFILKGSSLEN</sequence>
<reference evidence="3" key="1">
    <citation type="submission" date="2011-12" db="EMBL/GenBank/DDBJ databases">
        <title>Complete sequence of Methanoregula formicicum SMSP.</title>
        <authorList>
            <person name="Lucas S."/>
            <person name="Han J."/>
            <person name="Lapidus A."/>
            <person name="Cheng J.-F."/>
            <person name="Goodwin L."/>
            <person name="Pitluck S."/>
            <person name="Peters L."/>
            <person name="Ovchinnikova G."/>
            <person name="Teshima H."/>
            <person name="Detter J.C."/>
            <person name="Han C."/>
            <person name="Tapia R."/>
            <person name="Land M."/>
            <person name="Hauser L."/>
            <person name="Kyrpides N."/>
            <person name="Ivanova N."/>
            <person name="Pagani I."/>
            <person name="Imachi H."/>
            <person name="Tamaki H."/>
            <person name="Sekiguchi Y."/>
            <person name="Kamagata Y."/>
            <person name="Cadillo-Quiroz H."/>
            <person name="Zinder S."/>
            <person name="Liu W.-T."/>
            <person name="Woyke T."/>
        </authorList>
    </citation>
    <scope>NUCLEOTIDE SEQUENCE [LARGE SCALE GENOMIC DNA]</scope>
    <source>
        <strain evidence="3">DSM 22288 / NBRC 105244 / SMSP</strain>
    </source>
</reference>
<evidence type="ECO:0000256" key="1">
    <source>
        <dbReference type="SAM" id="Phobius"/>
    </source>
</evidence>
<name>L0HI33_METFS</name>
<dbReference type="KEGG" id="mfo:Metfor_2446"/>
<protein>
    <submittedName>
        <fullName evidence="2">Uncharacterized protein</fullName>
    </submittedName>
</protein>
<evidence type="ECO:0000313" key="2">
    <source>
        <dbReference type="EMBL" id="AGB03446.1"/>
    </source>
</evidence>
<dbReference type="HOGENOM" id="CLU_2968457_0_0_2"/>
<feature type="transmembrane region" description="Helical" evidence="1">
    <location>
        <begin position="7"/>
        <end position="27"/>
    </location>
</feature>
<dbReference type="InParanoid" id="L0HI33"/>
<feature type="transmembrane region" description="Helical" evidence="1">
    <location>
        <begin position="33"/>
        <end position="51"/>
    </location>
</feature>
<organism evidence="2 3">
    <name type="scientific">Methanoregula formicica (strain DSM 22288 / NBRC 105244 / SMSP)</name>
    <dbReference type="NCBI Taxonomy" id="593750"/>
    <lineage>
        <taxon>Archaea</taxon>
        <taxon>Methanobacteriati</taxon>
        <taxon>Methanobacteriota</taxon>
        <taxon>Stenosarchaea group</taxon>
        <taxon>Methanomicrobia</taxon>
        <taxon>Methanomicrobiales</taxon>
        <taxon>Methanoregulaceae</taxon>
        <taxon>Methanoregula</taxon>
    </lineage>
</organism>
<gene>
    <name evidence="2" type="ordered locus">Metfor_2446</name>
</gene>